<evidence type="ECO:0000313" key="10">
    <source>
        <dbReference type="Proteomes" id="UP001161409"/>
    </source>
</evidence>
<feature type="transmembrane region" description="Helical" evidence="8">
    <location>
        <begin position="219"/>
        <end position="235"/>
    </location>
</feature>
<keyword evidence="5 8" id="KW-0812">Transmembrane</keyword>
<reference evidence="9" key="1">
    <citation type="journal article" date="2014" name="Int. J. Syst. Evol. Microbiol.">
        <title>Complete genome of a new Firmicutes species belonging to the dominant human colonic microbiota ('Ruminococcus bicirculans') reveals two chromosomes and a selective capacity to utilize plant glucans.</title>
        <authorList>
            <consortium name="NISC Comparative Sequencing Program"/>
            <person name="Wegmann U."/>
            <person name="Louis P."/>
            <person name="Goesmann A."/>
            <person name="Henrissat B."/>
            <person name="Duncan S.H."/>
            <person name="Flint H.J."/>
        </authorList>
    </citation>
    <scope>NUCLEOTIDE SEQUENCE</scope>
    <source>
        <strain evidence="9">NBRC 103408</strain>
    </source>
</reference>
<feature type="transmembrane region" description="Helical" evidence="8">
    <location>
        <begin position="172"/>
        <end position="188"/>
    </location>
</feature>
<comment type="similarity">
    <text evidence="2">Belongs to the AzlC family.</text>
</comment>
<evidence type="ECO:0000256" key="5">
    <source>
        <dbReference type="ARBA" id="ARBA00022692"/>
    </source>
</evidence>
<proteinExistence type="inferred from homology"/>
<dbReference type="PANTHER" id="PTHR34979">
    <property type="entry name" value="INNER MEMBRANE PROTEIN YGAZ"/>
    <property type="match status" value="1"/>
</dbReference>
<dbReference type="Pfam" id="PF03591">
    <property type="entry name" value="AzlC"/>
    <property type="match status" value="1"/>
</dbReference>
<dbReference type="EMBL" id="BSNF01000008">
    <property type="protein sequence ID" value="GLQ07562.1"/>
    <property type="molecule type" value="Genomic_DNA"/>
</dbReference>
<keyword evidence="3" id="KW-0813">Transport</keyword>
<evidence type="ECO:0000313" key="9">
    <source>
        <dbReference type="EMBL" id="GLQ07562.1"/>
    </source>
</evidence>
<keyword evidence="6 8" id="KW-1133">Transmembrane helix</keyword>
<feature type="transmembrane region" description="Helical" evidence="8">
    <location>
        <begin position="195"/>
        <end position="213"/>
    </location>
</feature>
<feature type="transmembrane region" description="Helical" evidence="8">
    <location>
        <begin position="25"/>
        <end position="44"/>
    </location>
</feature>
<evidence type="ECO:0000256" key="7">
    <source>
        <dbReference type="ARBA" id="ARBA00023136"/>
    </source>
</evidence>
<dbReference type="Proteomes" id="UP001161409">
    <property type="component" value="Unassembled WGS sequence"/>
</dbReference>
<feature type="transmembrane region" description="Helical" evidence="8">
    <location>
        <begin position="77"/>
        <end position="101"/>
    </location>
</feature>
<protein>
    <submittedName>
        <fullName evidence="9">Branched-chain amino acid ABC transporter permease</fullName>
    </submittedName>
</protein>
<dbReference type="RefSeq" id="WP_206374671.1">
    <property type="nucleotide sequence ID" value="NZ_BSNF01000008.1"/>
</dbReference>
<keyword evidence="10" id="KW-1185">Reference proteome</keyword>
<keyword evidence="7 8" id="KW-0472">Membrane</keyword>
<reference evidence="9" key="2">
    <citation type="submission" date="2023-01" db="EMBL/GenBank/DDBJ databases">
        <title>Draft genome sequence of Sneathiella chinensis strain NBRC 103408.</title>
        <authorList>
            <person name="Sun Q."/>
            <person name="Mori K."/>
        </authorList>
    </citation>
    <scope>NUCLEOTIDE SEQUENCE</scope>
    <source>
        <strain evidence="9">NBRC 103408</strain>
    </source>
</reference>
<evidence type="ECO:0000256" key="8">
    <source>
        <dbReference type="SAM" id="Phobius"/>
    </source>
</evidence>
<organism evidence="9 10">
    <name type="scientific">Sneathiella chinensis</name>
    <dbReference type="NCBI Taxonomy" id="349750"/>
    <lineage>
        <taxon>Bacteria</taxon>
        <taxon>Pseudomonadati</taxon>
        <taxon>Pseudomonadota</taxon>
        <taxon>Alphaproteobacteria</taxon>
        <taxon>Sneathiellales</taxon>
        <taxon>Sneathiellaceae</taxon>
        <taxon>Sneathiella</taxon>
    </lineage>
</organism>
<comment type="caution">
    <text evidence="9">The sequence shown here is derived from an EMBL/GenBank/DDBJ whole genome shotgun (WGS) entry which is preliminary data.</text>
</comment>
<evidence type="ECO:0000256" key="6">
    <source>
        <dbReference type="ARBA" id="ARBA00022989"/>
    </source>
</evidence>
<evidence type="ECO:0000256" key="1">
    <source>
        <dbReference type="ARBA" id="ARBA00004651"/>
    </source>
</evidence>
<evidence type="ECO:0000256" key="4">
    <source>
        <dbReference type="ARBA" id="ARBA00022475"/>
    </source>
</evidence>
<accession>A0ABQ5U5X6</accession>
<feature type="transmembrane region" description="Helical" evidence="8">
    <location>
        <begin position="143"/>
        <end position="166"/>
    </location>
</feature>
<dbReference type="PANTHER" id="PTHR34979:SF1">
    <property type="entry name" value="INNER MEMBRANE PROTEIN YGAZ"/>
    <property type="match status" value="1"/>
</dbReference>
<evidence type="ECO:0000256" key="2">
    <source>
        <dbReference type="ARBA" id="ARBA00010735"/>
    </source>
</evidence>
<keyword evidence="4" id="KW-1003">Cell membrane</keyword>
<dbReference type="InterPro" id="IPR011606">
    <property type="entry name" value="Brnchd-chn_aa_trnsp_permease"/>
</dbReference>
<gene>
    <name evidence="9" type="ORF">GCM10007924_27830</name>
</gene>
<comment type="subcellular location">
    <subcellularLocation>
        <location evidence="1">Cell membrane</location>
        <topology evidence="1">Multi-pass membrane protein</topology>
    </subcellularLocation>
</comment>
<evidence type="ECO:0000256" key="3">
    <source>
        <dbReference type="ARBA" id="ARBA00022448"/>
    </source>
</evidence>
<name>A0ABQ5U5X6_9PROT</name>
<sequence>MSSSSPGLNTASFTAEGVLKGARTLFPFAIFLTPVGIAFGAAATETGLPPLQALLTSGTVFAGAAQFAALDLWQVPLPYLSIALVVLAVNARMIILGAALSPWINALPVHKRVLAILLLTDANFADSYAFLKRGGLDVGRLLGGGIIIWIMWMAGTTAGIFSGSLIGNPQTYGIDVVMVSFFAAFLIGDLRSGSSIFPIIVSCIVAIATLDVLPTGWNIIAAALAGGITGVIRHAR</sequence>